<dbReference type="InterPro" id="IPR056048">
    <property type="entry name" value="CRMPA/B-like_DUF7631"/>
</dbReference>
<gene>
    <name evidence="6" type="ORF">BESB_084890</name>
</gene>
<evidence type="ECO:0000256" key="2">
    <source>
        <dbReference type="ARBA" id="ARBA00023157"/>
    </source>
</evidence>
<dbReference type="KEGG" id="bbes:BESB_084890"/>
<dbReference type="SMART" id="SM00130">
    <property type="entry name" value="KR"/>
    <property type="match status" value="1"/>
</dbReference>
<feature type="transmembrane region" description="Helical" evidence="4">
    <location>
        <begin position="2574"/>
        <end position="2590"/>
    </location>
</feature>
<dbReference type="Pfam" id="PF00051">
    <property type="entry name" value="Kringle"/>
    <property type="match status" value="1"/>
</dbReference>
<keyword evidence="2" id="KW-1015">Disulfide bond</keyword>
<dbReference type="PANTHER" id="PTHR11319">
    <property type="entry name" value="G PROTEIN-COUPLED RECEPTOR-RELATED"/>
    <property type="match status" value="1"/>
</dbReference>
<dbReference type="Pfam" id="PF24633">
    <property type="entry name" value="DUF7630"/>
    <property type="match status" value="1"/>
</dbReference>
<dbReference type="SUPFAM" id="SSF57440">
    <property type="entry name" value="Kringle-like"/>
    <property type="match status" value="1"/>
</dbReference>
<dbReference type="CDD" id="cd00108">
    <property type="entry name" value="KR"/>
    <property type="match status" value="1"/>
</dbReference>
<dbReference type="Pfam" id="PF07699">
    <property type="entry name" value="Ephrin_rec_like"/>
    <property type="match status" value="4"/>
</dbReference>
<evidence type="ECO:0000256" key="1">
    <source>
        <dbReference type="ARBA" id="ARBA00022572"/>
    </source>
</evidence>
<feature type="region of interest" description="Disordered" evidence="3">
    <location>
        <begin position="250"/>
        <end position="269"/>
    </location>
</feature>
<dbReference type="VEuPathDB" id="ToxoDB:BESB_084890"/>
<dbReference type="PANTHER" id="PTHR11319:SF35">
    <property type="entry name" value="OUTER MEMBRANE PROTEIN PMPC-RELATED"/>
    <property type="match status" value="1"/>
</dbReference>
<dbReference type="OrthoDB" id="411811at2759"/>
<feature type="transmembrane region" description="Helical" evidence="4">
    <location>
        <begin position="2541"/>
        <end position="2562"/>
    </location>
</feature>
<name>A0A2A9MD27_BESBE</name>
<dbReference type="InterPro" id="IPR038178">
    <property type="entry name" value="Kringle_sf"/>
</dbReference>
<comment type="caution">
    <text evidence="6">The sequence shown here is derived from an EMBL/GenBank/DDBJ whole genome shotgun (WGS) entry which is preliminary data.</text>
</comment>
<keyword evidence="4" id="KW-0812">Transmembrane</keyword>
<feature type="transmembrane region" description="Helical" evidence="4">
    <location>
        <begin position="2635"/>
        <end position="2660"/>
    </location>
</feature>
<proteinExistence type="predicted"/>
<feature type="transmembrane region" description="Helical" evidence="4">
    <location>
        <begin position="2272"/>
        <end position="2290"/>
    </location>
</feature>
<organism evidence="6 7">
    <name type="scientific">Besnoitia besnoiti</name>
    <name type="common">Apicomplexan protozoan</name>
    <dbReference type="NCBI Taxonomy" id="94643"/>
    <lineage>
        <taxon>Eukaryota</taxon>
        <taxon>Sar</taxon>
        <taxon>Alveolata</taxon>
        <taxon>Apicomplexa</taxon>
        <taxon>Conoidasida</taxon>
        <taxon>Coccidia</taxon>
        <taxon>Eucoccidiorida</taxon>
        <taxon>Eimeriorina</taxon>
        <taxon>Sarcocystidae</taxon>
        <taxon>Besnoitia</taxon>
    </lineage>
</organism>
<evidence type="ECO:0000256" key="4">
    <source>
        <dbReference type="SAM" id="Phobius"/>
    </source>
</evidence>
<dbReference type="Pfam" id="PF24634">
    <property type="entry name" value="DUF7631"/>
    <property type="match status" value="1"/>
</dbReference>
<feature type="transmembrane region" description="Helical" evidence="4">
    <location>
        <begin position="2234"/>
        <end position="2260"/>
    </location>
</feature>
<feature type="region of interest" description="Disordered" evidence="3">
    <location>
        <begin position="3050"/>
        <end position="3110"/>
    </location>
</feature>
<sequence>MEPLGDRRRDSRARLAPLTSYPCPFPSPAAPSCASGAGRAHVTEIDCGVSGLSRASSAEHGAAGASPRNDGTKGRARRLRRFLLVCFSLAIICLLHQFAFGRQAADRLVSSLLVAHARHAPADPQPSETGDLEPTPRAESHGEEETSDANASQPEHLRHKKKASLYRDHLERNPDRPAVALLAERSSSFMLDAVSRPAVPPFLSSATCSSSRLMAAGRDSCVPVEAIRPFFGTSLSSPLPPSEARLRMGAPAAAQSWRPPKVRLPQTSAVPSSSSSVAFSLPRRVELKPAVVMNPRAADEEFRFPAPLDGELSFADNSALLPAGEAWEDVFGGSASEGSRDDLFSIHGDVIFRSHGFNVAIKRQLQKEWEQEQRRQRILAEGGDLSLLEAAEPETVEKVHLYSPLQIALDRQCVLQGNVVKTQWTRMRVVRDAFHCFTDDELDYSAAEKSCLDNCNQPVACAGKIRDRSAATDASKLSDDILPKNWQFGYCLSSRLQTAANAVCDSPNYVFRRTETASGCVPAEALDWTKLVDGCVDDCFATVRCYGWWDSQTVQMKQLTLVDLQKIRQVIKNTCLCNETFEEGVAYAGCQSKTRSGRECQRWDQQKPHVHTERADAHNYCRNFNNEKEIWCYTTDPDVRFDYCDPLGVVERYVQPGETVDVVVSGVSLAPQVSLRLYWGGEEGNAACGKAGRFTALATFKNQAARGHILPSYAVHDGVVSALTWPNLTVSSNASGSFVVCGCAFTGFLASTWGDAEPCSSDAHFTLTLGTINVTGPVHALNTEKEMTAGEKKTFTVRGTTLKTSDTLVVVGGSASFLCVAPNFFRLQLELLRGTGDNALAVFSAGIGAGENQYLKTGFATVNKAGTEAQTMPFALQSTGHYVLCWQGMVKGRKASGIIQRIVSTGVDLSMTYRSVYAPSSDGVSQKLFSVFIHTYRYKEGFEDDALTVRIPTETPCKGAVVAQSRKINLESRSEKQMQTQMFLYKAMYLSVRNLPQSDSKYLETLQVCVQPRKDSNTVLYLGLSTISEFNSYPFHDFVMPSTLHSGTPTRTYSFTVDEYSYLGLHWGEIRSDGEMIIGDFYDFFTSPPFSKVLSFWISQSTNVVTAWGFSASDPSPTLMGTFNLSRPVDMALDTSPQHVHLYILMGEAPAALAVLDLTKPPSDLSQAKRVRVLDPSRDGMVKPSGFVLIYPGEPELSDPVVVLVDEGTGYIHVYDAEFTLHAKVNRLDGMQQPFVKPTDVYCFRKSGPKIIVMGSTWECFVIDQGLPRVVYFNVDATTKVLTLVSVYSGEGARDGVDTNLKAPASVVAHYYNGKTLIYVAEASSSYPMLLTKVDEESAIRFYAFLSHNTLGLSSVSHISLLYFSDDSSSLEKVSLATFRDAWRGPELQIVSLDTTATVPTFRYYPHEWYAVGDSHALDPSVVGLGSLKGVSSFVLGTEGAHAAYVGSVASVVPNTGVVKLEITSIQRIEVEVQVVAMGMVSQMKTSFKIRIACKDGYYFNQGMCARCPLGTYNSLNLVKADPASRWAKCKECGKSQTTVAEGSISIDQCQCQKGYHHAGDAEDAGECEPCPPGTWKDTVANTGCVGTCPTHSSTDVVGATSAEERLCKCEPGYYFVGEAVQTQECVGVEKGYYSPGGYEAARYPCPLHTTTNETDDPSFVAVSVAACKCEMGYTAAPAESLRDPESAASQLRNWLQQHPEHSELLDSQVCVPCGRGFYKDSIGSHACTACPENSFTSTSTAKSKAECELCKPGYYQTGNVDVPCAECPDGHFCVGSEPNISNTMQHAGAKTPCPVHTSTVPPNRENDHPFKCMCDPGYEFDYVDLTTLAVVCRATDVGDFKDILSNIPGDKCPAGSSTHATGNVSLQECICLPGYYFSTESGVCESCLVGFYCPGGRDSFTNDHALPIACPAETNTIGTTSATLADCVCDKGYYRFNSQVGIGDKVVCRPCPANSFKDWVGNEVCKACSENSGTEQTGANSAAQCLCSRGYYHDAKQAECVACSNPLRYCPGGEVDCQEGEEHCVNGKKPVEPQPCPNNTRITAGYDTPWSLDDCKCNRGFAYDKGSAAEGAKFCEPCSPGSYKTSVQDGPCNGLCGTASTSFPGAQTQSQCFCEEGTYFAADACHTCPKGAYCAGGLLPEAEAKLREDSSFTGITSADHVKPFAEPGYFLNKLKAELESPNDWQFTRCPVRNACLSNGVCSETMTEYLCSECRRGYTNTFSKGEICTVCPSMVWNILCLTGYYLATLLFNIVMTYMNVAAGFNRRSIHSIVIKIASNYLTCLSVLSVIDFNTIAFPSWVTDLTTTVTESVSAQSRTRLMSVDCLLRENLNLSFSDSFFYTMVFYALIPIVLPIIVTIMMSIVVSRVRVWYRKSTQKKLDLLKQTQQYGLYTLAEQLKEKYEEDRVFMIFRYIPLPGESIFRRMTKFMEDMIPIYVTVLFFVYSSTTRHMLSLLDCTYIDFGRAHKAKYFLRAAMSVECTEAFSWPYFKFFALGIGGLFVWSIGIPLSCFIVLYINRRTLNSRETRLKYGFLHNGFVKKYWYWEMVVFARKFLVIVVSSIALIRSEDMNGSRIWLASVIAIIFLIFHFVTQPFDKRSYLTLDRLENHSMGIWTLTLIVLGMMVGSGFSGNVNVALLLFMAILTCLFILEVGISLMFAYFDNVRTQQTFFTVPVLGYVFRFFARLSEKRKAREPIVIYDTESEVIQLVAAKRQSWNVFRRRRKNINLAERNYFIKVMAETLGFAVVHMKLDVIPGSFLEFALRLGLAFHRMEELSQQNRKSLQAIADGDLSQLADWSMQEQKRKDLAEASRANHKQISQRLSTFYRDMEKTLRIGDKNESAGAAAGSEERIRDLEGELVSDEELGRMKSDISAYEEDARAQEIAASEATHLKYLQNYTEDMTEEEQQETMYLFDQDMMTCGIALSELYLALLKLQLKDSSTISQQFDAFKVRKQIQSDAYADALLRRNRKLKVIREALETLMTSSGADLAQIGLKEEAYQAKKAELTALRAEVDQLNKKLTELKENPDGYKADEEVEAEEEWINEDRDEELQKLEEERAEREKEKEQREAADQDIICPSDPAEAAAWDSGSDRAAEEPQEEAAEAPPFRLLGVDAEIWDETAYTVAGGGCEPPPDEIE</sequence>
<dbReference type="InterPro" id="IPR013806">
    <property type="entry name" value="Kringle-like"/>
</dbReference>
<keyword evidence="7" id="KW-1185">Reference proteome</keyword>
<evidence type="ECO:0000313" key="6">
    <source>
        <dbReference type="EMBL" id="PFH33290.1"/>
    </source>
</evidence>
<feature type="compositionally biased region" description="Basic and acidic residues" evidence="3">
    <location>
        <begin position="1"/>
        <end position="13"/>
    </location>
</feature>
<feature type="transmembrane region" description="Helical" evidence="4">
    <location>
        <begin position="2491"/>
        <end position="2516"/>
    </location>
</feature>
<accession>A0A2A9MD27</accession>
<keyword evidence="4" id="KW-0472">Membrane</keyword>
<feature type="transmembrane region" description="Helical" evidence="4">
    <location>
        <begin position="2610"/>
        <end position="2628"/>
    </location>
</feature>
<dbReference type="InterPro" id="IPR009030">
    <property type="entry name" value="Growth_fac_rcpt_cys_sf"/>
</dbReference>
<dbReference type="SUPFAM" id="SSF57184">
    <property type="entry name" value="Growth factor receptor domain"/>
    <property type="match status" value="3"/>
</dbReference>
<dbReference type="Gene3D" id="2.40.20.10">
    <property type="entry name" value="Plasminogen Kringle 4"/>
    <property type="match status" value="1"/>
</dbReference>
<feature type="transmembrane region" description="Helical" evidence="4">
    <location>
        <begin position="82"/>
        <end position="100"/>
    </location>
</feature>
<protein>
    <submittedName>
        <fullName evidence="6">Kringle domain-containing protein</fullName>
    </submittedName>
</protein>
<dbReference type="SMART" id="SM01411">
    <property type="entry name" value="Ephrin_rec_like"/>
    <property type="match status" value="10"/>
</dbReference>
<evidence type="ECO:0000256" key="3">
    <source>
        <dbReference type="SAM" id="MobiDB-lite"/>
    </source>
</evidence>
<dbReference type="Proteomes" id="UP000224006">
    <property type="component" value="Chromosome VIII"/>
</dbReference>
<feature type="compositionally biased region" description="Basic and acidic residues" evidence="3">
    <location>
        <begin position="134"/>
        <end position="144"/>
    </location>
</feature>
<dbReference type="InterPro" id="IPR011641">
    <property type="entry name" value="Tyr-kin_ephrin_A/B_rcpt-like"/>
</dbReference>
<keyword evidence="1" id="KW-0420">Kringle</keyword>
<dbReference type="PROSITE" id="PS50070">
    <property type="entry name" value="KRINGLE_2"/>
    <property type="match status" value="1"/>
</dbReference>
<dbReference type="STRING" id="94643.A0A2A9MD27"/>
<dbReference type="GeneID" id="40313415"/>
<dbReference type="RefSeq" id="XP_029217299.1">
    <property type="nucleotide sequence ID" value="XM_029366839.1"/>
</dbReference>
<dbReference type="PROSITE" id="PS00021">
    <property type="entry name" value="KRINGLE_1"/>
    <property type="match status" value="1"/>
</dbReference>
<evidence type="ECO:0000259" key="5">
    <source>
        <dbReference type="PROSITE" id="PS50070"/>
    </source>
</evidence>
<dbReference type="Gene3D" id="3.90.640.70">
    <property type="match status" value="2"/>
</dbReference>
<feature type="domain" description="Kringle" evidence="5">
    <location>
        <begin position="583"/>
        <end position="645"/>
    </location>
</feature>
<dbReference type="InterPro" id="IPR018056">
    <property type="entry name" value="Kringle_CS"/>
</dbReference>
<dbReference type="EMBL" id="NWUJ01000009">
    <property type="protein sequence ID" value="PFH33290.1"/>
    <property type="molecule type" value="Genomic_DNA"/>
</dbReference>
<reference evidence="6 7" key="1">
    <citation type="submission" date="2017-09" db="EMBL/GenBank/DDBJ databases">
        <title>Genome sequencing of Besnoitia besnoiti strain Bb-Ger1.</title>
        <authorList>
            <person name="Schares G."/>
            <person name="Venepally P."/>
            <person name="Lorenzi H.A."/>
        </authorList>
    </citation>
    <scope>NUCLEOTIDE SEQUENCE [LARGE SCALE GENOMIC DNA]</scope>
    <source>
        <strain evidence="6 7">Bb-Ger1</strain>
    </source>
</reference>
<feature type="region of interest" description="Disordered" evidence="3">
    <location>
        <begin position="1"/>
        <end position="26"/>
    </location>
</feature>
<dbReference type="InterPro" id="IPR019562">
    <property type="entry name" value="Micronemal-adhesive-rpt_sia-bd"/>
</dbReference>
<evidence type="ECO:0000313" key="7">
    <source>
        <dbReference type="Proteomes" id="UP000224006"/>
    </source>
</evidence>
<feature type="region of interest" description="Disordered" evidence="3">
    <location>
        <begin position="119"/>
        <end position="159"/>
    </location>
</feature>
<dbReference type="Pfam" id="PF10564">
    <property type="entry name" value="MAR_sialic_bdg"/>
    <property type="match status" value="1"/>
</dbReference>
<dbReference type="InterPro" id="IPR056047">
    <property type="entry name" value="CRMPA-like_DUF7630"/>
</dbReference>
<dbReference type="Gene3D" id="2.10.50.10">
    <property type="entry name" value="Tumor Necrosis Factor Receptor, subunit A, domain 2"/>
    <property type="match status" value="5"/>
</dbReference>
<feature type="transmembrane region" description="Helical" evidence="4">
    <location>
        <begin position="2339"/>
        <end position="2365"/>
    </location>
</feature>
<keyword evidence="4" id="KW-1133">Transmembrane helix</keyword>
<feature type="compositionally biased region" description="Basic and acidic residues" evidence="3">
    <location>
        <begin position="3050"/>
        <end position="3071"/>
    </location>
</feature>
<dbReference type="InterPro" id="IPR000001">
    <property type="entry name" value="Kringle"/>
</dbReference>